<dbReference type="PANTHER" id="PTHR10698:SF0">
    <property type="entry name" value="V-TYPE PROTON ATPASE SUBUNIT H"/>
    <property type="match status" value="1"/>
</dbReference>
<comment type="caution">
    <text evidence="7">The sequence shown here is derived from an EMBL/GenBank/DDBJ whole genome shotgun (WGS) entry which is preliminary data.</text>
</comment>
<dbReference type="PANTHER" id="PTHR10698">
    <property type="entry name" value="V-TYPE PROTON ATPASE SUBUNIT H"/>
    <property type="match status" value="1"/>
</dbReference>
<dbReference type="Proteomes" id="UP000473826">
    <property type="component" value="Unassembled WGS sequence"/>
</dbReference>
<evidence type="ECO:0000259" key="6">
    <source>
        <dbReference type="Pfam" id="PF11698"/>
    </source>
</evidence>
<dbReference type="GO" id="GO:0046961">
    <property type="term" value="F:proton-transporting ATPase activity, rotational mechanism"/>
    <property type="evidence" value="ECO:0007669"/>
    <property type="project" value="UniProtKB-UniRule"/>
</dbReference>
<evidence type="ECO:0000256" key="3">
    <source>
        <dbReference type="ARBA" id="ARBA00022781"/>
    </source>
</evidence>
<keyword evidence="3 5" id="KW-0375">Hydrogen ion transport</keyword>
<evidence type="ECO:0000313" key="8">
    <source>
        <dbReference type="Proteomes" id="UP000473826"/>
    </source>
</evidence>
<name>A0A7D8V2Z4_VANHU</name>
<keyword evidence="2 5" id="KW-0813">Transport</keyword>
<dbReference type="AlphaFoldDB" id="A0A7D8V2Z4"/>
<dbReference type="GO" id="GO:0000329">
    <property type="term" value="C:fungal-type vacuole membrane"/>
    <property type="evidence" value="ECO:0007669"/>
    <property type="project" value="TreeGrafter"/>
</dbReference>
<gene>
    <name evidence="7" type="ORF">VHUM_03675</name>
</gene>
<comment type="subunit">
    <text evidence="5">V-ATPase is a heteromultimeric enzyme made up of two complexes: the ATP-hydrolytic V1 complex and the proton translocation V0 complex.</text>
</comment>
<dbReference type="EMBL" id="QKWK01000011">
    <property type="protein sequence ID" value="TXT05914.1"/>
    <property type="molecule type" value="Genomic_DNA"/>
</dbReference>
<dbReference type="InterPro" id="IPR016024">
    <property type="entry name" value="ARM-type_fold"/>
</dbReference>
<accession>A0A7D8V2Z4</accession>
<dbReference type="Gene3D" id="1.25.40.150">
    <property type="entry name" value="V-type ATPase, subunit H, C-terminal domain"/>
    <property type="match status" value="1"/>
</dbReference>
<dbReference type="GO" id="GO:0000221">
    <property type="term" value="C:vacuolar proton-transporting V-type ATPase, V1 domain"/>
    <property type="evidence" value="ECO:0007669"/>
    <property type="project" value="UniProtKB-UniRule"/>
</dbReference>
<evidence type="ECO:0000256" key="2">
    <source>
        <dbReference type="ARBA" id="ARBA00022448"/>
    </source>
</evidence>
<keyword evidence="8" id="KW-1185">Reference proteome</keyword>
<comment type="similarity">
    <text evidence="1 5">Belongs to the V-ATPase H subunit family.</text>
</comment>
<dbReference type="InterPro" id="IPR038497">
    <property type="entry name" value="ATPase_V1-cplx_hsu_C_sf"/>
</dbReference>
<organism evidence="7 8">
    <name type="scientific">Vanrija humicola</name>
    <name type="common">Yeast</name>
    <name type="synonym">Cryptococcus humicola</name>
    <dbReference type="NCBI Taxonomy" id="5417"/>
    <lineage>
        <taxon>Eukaryota</taxon>
        <taxon>Fungi</taxon>
        <taxon>Dikarya</taxon>
        <taxon>Basidiomycota</taxon>
        <taxon>Agaricomycotina</taxon>
        <taxon>Tremellomycetes</taxon>
        <taxon>Trichosporonales</taxon>
        <taxon>Trichosporonaceae</taxon>
        <taxon>Vanrija</taxon>
    </lineage>
</organism>
<feature type="domain" description="ATPase V1 complex subunit H C-terminal" evidence="6">
    <location>
        <begin position="325"/>
        <end position="442"/>
    </location>
</feature>
<dbReference type="PIRSF" id="PIRSF032184">
    <property type="entry name" value="ATPase_V1_H"/>
    <property type="match status" value="1"/>
</dbReference>
<comment type="function">
    <text evidence="5">Subunit of the V1 complex of vacuolar(H+)-ATPase (V-ATPase), a multisubunit enzyme composed of a peripheral complex (V1) that hydrolyzes ATP and a membrane integral complex (V0) that translocates protons. V-ATPase is responsible for acidifying and maintaining the pH of intracellular compartments.</text>
</comment>
<dbReference type="Pfam" id="PF03224">
    <property type="entry name" value="V-ATPase_H_N"/>
    <property type="match status" value="1"/>
</dbReference>
<keyword evidence="4 5" id="KW-0406">Ion transport</keyword>
<dbReference type="SUPFAM" id="SSF48371">
    <property type="entry name" value="ARM repeat"/>
    <property type="match status" value="1"/>
</dbReference>
<dbReference type="InterPro" id="IPR011987">
    <property type="entry name" value="ATPase_V1-cplx_hsu_C"/>
</dbReference>
<proteinExistence type="inferred from homology"/>
<evidence type="ECO:0000256" key="5">
    <source>
        <dbReference type="PIRNR" id="PIRNR032184"/>
    </source>
</evidence>
<dbReference type="Pfam" id="PF11698">
    <property type="entry name" value="V-ATPase_H_C"/>
    <property type="match status" value="1"/>
</dbReference>
<reference evidence="7 8" key="1">
    <citation type="journal article" date="2019" name="PLoS Genet.">
        <title>Convergent evolution of linked mating-type loci in basidiomycete fungi.</title>
        <authorList>
            <person name="Sun S."/>
            <person name="Coelho M.A."/>
            <person name="Heitman J."/>
            <person name="Nowrousian M."/>
        </authorList>
    </citation>
    <scope>NUCLEOTIDE SEQUENCE [LARGE SCALE GENOMIC DNA]</scope>
    <source>
        <strain evidence="7 8">CBS 4282</strain>
    </source>
</reference>
<evidence type="ECO:0000313" key="7">
    <source>
        <dbReference type="EMBL" id="TXT05914.1"/>
    </source>
</evidence>
<protein>
    <recommendedName>
        <fullName evidence="5">V-type proton ATPase subunit H</fullName>
    </recommendedName>
</protein>
<sequence>MAAVAAIPPPFFSPYLDDQLSKLAAKQIPWEGYQRAKLLSQEECTLLRSLEKLPINQRGSVFATQGPQYAKLYIDLLRKLQRVDTVQAVLVSISNMLADQSTIAYFHDLSKTDPQDPYQPIVKCLTMDTDEEFVHLESLRILALLIATDDKDFPPELVSTFLSSVSSILNGPRLQPRDVAAQVLNAVLGKKQFRTAVWKEGECISGLVKWLKQNPQPQQQYSAISCIWQLSFEQAAADGLDKKYDIVALFIDIAKNAVKEKVIRVVVATFRNLLAISPAANLPSMFVVRLAPFVDSLLERKWSDEDVVEDLTWIKDELKARLDGLTTYDEYTSELESGHLVWSPAHESDDFWRLNTSRLINENNGRAVRRLVEILKTSREPLVLAVACNDVGKFVKYGSDKAKSLLTELQGKTRVMELMTNENPDVRYQALIAVQQLMSQSWLS</sequence>
<evidence type="ECO:0000256" key="1">
    <source>
        <dbReference type="ARBA" id="ARBA00008613"/>
    </source>
</evidence>
<dbReference type="InterPro" id="IPR004908">
    <property type="entry name" value="ATPase_V1-cplx_hsu"/>
</dbReference>
<dbReference type="OrthoDB" id="10263554at2759"/>
<dbReference type="Gene3D" id="1.25.10.10">
    <property type="entry name" value="Leucine-rich Repeat Variant"/>
    <property type="match status" value="1"/>
</dbReference>
<evidence type="ECO:0000256" key="4">
    <source>
        <dbReference type="ARBA" id="ARBA00023065"/>
    </source>
</evidence>
<dbReference type="InterPro" id="IPR011989">
    <property type="entry name" value="ARM-like"/>
</dbReference>